<organism evidence="1 2">
    <name type="scientific">Salix purpurea</name>
    <name type="common">Purple osier willow</name>
    <dbReference type="NCBI Taxonomy" id="77065"/>
    <lineage>
        <taxon>Eukaryota</taxon>
        <taxon>Viridiplantae</taxon>
        <taxon>Streptophyta</taxon>
        <taxon>Embryophyta</taxon>
        <taxon>Tracheophyta</taxon>
        <taxon>Spermatophyta</taxon>
        <taxon>Magnoliopsida</taxon>
        <taxon>eudicotyledons</taxon>
        <taxon>Gunneridae</taxon>
        <taxon>Pentapetalae</taxon>
        <taxon>rosids</taxon>
        <taxon>fabids</taxon>
        <taxon>Malpighiales</taxon>
        <taxon>Salicaceae</taxon>
        <taxon>Saliceae</taxon>
        <taxon>Salix</taxon>
    </lineage>
</organism>
<comment type="caution">
    <text evidence="1">The sequence shown here is derived from an EMBL/GenBank/DDBJ whole genome shotgun (WGS) entry which is preliminary data.</text>
</comment>
<dbReference type="EMBL" id="JAPFFK010000016">
    <property type="protein sequence ID" value="KAJ6706271.1"/>
    <property type="molecule type" value="Genomic_DNA"/>
</dbReference>
<gene>
    <name evidence="1" type="ORF">OIU79_010838</name>
</gene>
<reference evidence="1" key="2">
    <citation type="journal article" date="2023" name="Int. J. Mol. Sci.">
        <title>De Novo Assembly and Annotation of 11 Diverse Shrub Willow (Salix) Genomes Reveals Novel Gene Organization in Sex-Linked Regions.</title>
        <authorList>
            <person name="Hyden B."/>
            <person name="Feng K."/>
            <person name="Yates T.B."/>
            <person name="Jawdy S."/>
            <person name="Cereghino C."/>
            <person name="Smart L.B."/>
            <person name="Muchero W."/>
        </authorList>
    </citation>
    <scope>NUCLEOTIDE SEQUENCE</scope>
    <source>
        <tissue evidence="1">Shoot tip</tissue>
    </source>
</reference>
<dbReference type="OrthoDB" id="2019800at2759"/>
<dbReference type="PANTHER" id="PTHR47869:SF2">
    <property type="entry name" value="OS03G0410700 PROTEIN"/>
    <property type="match status" value="1"/>
</dbReference>
<evidence type="ECO:0000313" key="2">
    <source>
        <dbReference type="Proteomes" id="UP001151532"/>
    </source>
</evidence>
<dbReference type="GO" id="GO:0009507">
    <property type="term" value="C:chloroplast"/>
    <property type="evidence" value="ECO:0007669"/>
    <property type="project" value="TreeGrafter"/>
</dbReference>
<keyword evidence="2" id="KW-1185">Reference proteome</keyword>
<dbReference type="Proteomes" id="UP001151532">
    <property type="component" value="Chromosome 3"/>
</dbReference>
<reference evidence="1" key="1">
    <citation type="submission" date="2022-11" db="EMBL/GenBank/DDBJ databases">
        <authorList>
            <person name="Hyden B.L."/>
            <person name="Feng K."/>
            <person name="Yates T."/>
            <person name="Jawdy S."/>
            <person name="Smart L.B."/>
            <person name="Muchero W."/>
        </authorList>
    </citation>
    <scope>NUCLEOTIDE SEQUENCE</scope>
    <source>
        <tissue evidence="1">Shoot tip</tissue>
    </source>
</reference>
<protein>
    <recommendedName>
        <fullName evidence="3">NAD(P)-binding domain-containing protein</fullName>
    </recommendedName>
</protein>
<accession>A0A9Q0QGK0</accession>
<evidence type="ECO:0000313" key="1">
    <source>
        <dbReference type="EMBL" id="KAJ6706272.1"/>
    </source>
</evidence>
<name>A0A9Q0QGK0_SALPP</name>
<evidence type="ECO:0008006" key="3">
    <source>
        <dbReference type="Google" id="ProtNLM"/>
    </source>
</evidence>
<dbReference type="PANTHER" id="PTHR47869">
    <property type="entry name" value="OS03G0410700 PROTEIN"/>
    <property type="match status" value="1"/>
</dbReference>
<dbReference type="EMBL" id="JAPFFK010000016">
    <property type="protein sequence ID" value="KAJ6706272.1"/>
    <property type="molecule type" value="Genomic_DNA"/>
</dbReference>
<dbReference type="InterPro" id="IPR036291">
    <property type="entry name" value="NAD(P)-bd_dom_sf"/>
</dbReference>
<sequence>MAIALPSTTICQTSFSFPSQNPCKVKSPSLIFPTKSHDLIRCSAKKKISFVDRILDYIEGGPKLRKWYGAPDLLPKDGSDAEDEDELPEANEVRDAVLVTDGDSEIGQMIILSLIVKKARVKALVKDKRAAMEAFGTYVESMAGDASSQPFLKKALRGVRAIICPNVRFYGNSMLSPFNSLIFLFGGNIISPIETCLLLLKCFCANCDSIDLQFTIVTVTSVLLSISSI</sequence>
<dbReference type="Gene3D" id="3.40.50.720">
    <property type="entry name" value="NAD(P)-binding Rossmann-like Domain"/>
    <property type="match status" value="1"/>
</dbReference>
<dbReference type="SUPFAM" id="SSF51735">
    <property type="entry name" value="NAD(P)-binding Rossmann-fold domains"/>
    <property type="match status" value="1"/>
</dbReference>
<dbReference type="AlphaFoldDB" id="A0A9Q0QGK0"/>
<proteinExistence type="predicted"/>